<accession>A0ABN3MPU4</accession>
<dbReference type="Proteomes" id="UP001499942">
    <property type="component" value="Unassembled WGS sequence"/>
</dbReference>
<dbReference type="PANTHER" id="PTHR18964">
    <property type="entry name" value="ROK (REPRESSOR, ORF, KINASE) FAMILY"/>
    <property type="match status" value="1"/>
</dbReference>
<proteinExistence type="inferred from homology"/>
<evidence type="ECO:0000313" key="3">
    <source>
        <dbReference type="Proteomes" id="UP001499942"/>
    </source>
</evidence>
<gene>
    <name evidence="2" type="ORF">GCM10010393_43270</name>
</gene>
<dbReference type="Pfam" id="PF00480">
    <property type="entry name" value="ROK"/>
    <property type="match status" value="1"/>
</dbReference>
<comment type="caution">
    <text evidence="2">The sequence shown here is derived from an EMBL/GenBank/DDBJ whole genome shotgun (WGS) entry which is preliminary data.</text>
</comment>
<keyword evidence="3" id="KW-1185">Reference proteome</keyword>
<dbReference type="SUPFAM" id="SSF53067">
    <property type="entry name" value="Actin-like ATPase domain"/>
    <property type="match status" value="1"/>
</dbReference>
<name>A0ABN3MPU4_9ACTN</name>
<dbReference type="InterPro" id="IPR043129">
    <property type="entry name" value="ATPase_NBD"/>
</dbReference>
<dbReference type="Gene3D" id="3.30.420.40">
    <property type="match status" value="2"/>
</dbReference>
<reference evidence="2 3" key="1">
    <citation type="journal article" date="2019" name="Int. J. Syst. Evol. Microbiol.">
        <title>The Global Catalogue of Microorganisms (GCM) 10K type strain sequencing project: providing services to taxonomists for standard genome sequencing and annotation.</title>
        <authorList>
            <consortium name="The Broad Institute Genomics Platform"/>
            <consortium name="The Broad Institute Genome Sequencing Center for Infectious Disease"/>
            <person name="Wu L."/>
            <person name="Ma J."/>
        </authorList>
    </citation>
    <scope>NUCLEOTIDE SEQUENCE [LARGE SCALE GENOMIC DNA]</scope>
    <source>
        <strain evidence="2 3">JCM 5062</strain>
    </source>
</reference>
<dbReference type="PANTHER" id="PTHR18964:SF149">
    <property type="entry name" value="BIFUNCTIONAL UDP-N-ACETYLGLUCOSAMINE 2-EPIMERASE_N-ACETYLMANNOSAMINE KINASE"/>
    <property type="match status" value="1"/>
</dbReference>
<evidence type="ECO:0000256" key="1">
    <source>
        <dbReference type="ARBA" id="ARBA00006479"/>
    </source>
</evidence>
<sequence length="288" mass="29787">MRRAAVGVDVGGTKMLMLARSREPSGGEVTRRVGTGPGTTPGDLERAVEEFLADHGLEPIALGVAVPGLVGNGRVRVSDVLPQLAGWSGWSGRAAPSLLVNDIRGALAQEAATLSRSATAAVVVCGTAVGSAYLSEGRVIRGARGWAGEIGSLPMTTPQGVRRLDELAGGGAVVRAARMPPELIHAALAGGDRRVQDVVHAAGEAFGLGLASLVNVLNPDAVRVAGGTLGYQGYWNTALTTAQQHTLPELWHACTITRIEDPELVVARGATRLATAMADGRAWARQYV</sequence>
<comment type="similarity">
    <text evidence="1">Belongs to the ROK (NagC/XylR) family.</text>
</comment>
<protein>
    <submittedName>
        <fullName evidence="2">ROK family protein</fullName>
    </submittedName>
</protein>
<organism evidence="2 3">
    <name type="scientific">Streptomyces gobitricini</name>
    <dbReference type="NCBI Taxonomy" id="68211"/>
    <lineage>
        <taxon>Bacteria</taxon>
        <taxon>Bacillati</taxon>
        <taxon>Actinomycetota</taxon>
        <taxon>Actinomycetes</taxon>
        <taxon>Kitasatosporales</taxon>
        <taxon>Streptomycetaceae</taxon>
        <taxon>Streptomyces</taxon>
    </lineage>
</organism>
<dbReference type="EMBL" id="BAAASR010000023">
    <property type="protein sequence ID" value="GAA2505829.1"/>
    <property type="molecule type" value="Genomic_DNA"/>
</dbReference>
<dbReference type="InterPro" id="IPR000600">
    <property type="entry name" value="ROK"/>
</dbReference>
<evidence type="ECO:0000313" key="2">
    <source>
        <dbReference type="EMBL" id="GAA2505829.1"/>
    </source>
</evidence>